<feature type="transmembrane region" description="Helical" evidence="1">
    <location>
        <begin position="21"/>
        <end position="45"/>
    </location>
</feature>
<feature type="transmembrane region" description="Helical" evidence="1">
    <location>
        <begin position="169"/>
        <end position="195"/>
    </location>
</feature>
<keyword evidence="1" id="KW-1133">Transmembrane helix</keyword>
<dbReference type="AlphaFoldDB" id="A0A914GY40"/>
<keyword evidence="1" id="KW-0472">Membrane</keyword>
<evidence type="ECO:0000313" key="3">
    <source>
        <dbReference type="WBParaSite" id="Gr19_v10_g12215.t1"/>
    </source>
</evidence>
<evidence type="ECO:0000256" key="1">
    <source>
        <dbReference type="SAM" id="Phobius"/>
    </source>
</evidence>
<sequence>MPNSKKEANSSPTCCCGLVQLNRVAIALAVFEFVVFSLQLIFYVMDLCNNDDEFVPESVCSDAAAASAVPTILTIISLCLAMTAAVLLLLGVLFRAPYLLVPHLLMQVALMIASVVLIVYLCNWWLDGIKIGVSAAAIEHSENGYQGLLTAKNRPSITAKFTIDALSTIVLFLIILNGLFYGIQIWLFHAIITVFRGLLEQSKKDIVPPKNTVPPSTLTQFKFKMSDCPGQAIPYFVPDVNFVYF</sequence>
<proteinExistence type="predicted"/>
<keyword evidence="2" id="KW-1185">Reference proteome</keyword>
<protein>
    <submittedName>
        <fullName evidence="3">Uncharacterized protein</fullName>
    </submittedName>
</protein>
<keyword evidence="1" id="KW-0812">Transmembrane</keyword>
<name>A0A914GY40_GLORO</name>
<feature type="transmembrane region" description="Helical" evidence="1">
    <location>
        <begin position="104"/>
        <end position="126"/>
    </location>
</feature>
<dbReference type="WBParaSite" id="Gr19_v10_g12215.t1">
    <property type="protein sequence ID" value="Gr19_v10_g12215.t1"/>
    <property type="gene ID" value="Gr19_v10_g12215"/>
</dbReference>
<organism evidence="2 3">
    <name type="scientific">Globodera rostochiensis</name>
    <name type="common">Golden nematode worm</name>
    <name type="synonym">Heterodera rostochiensis</name>
    <dbReference type="NCBI Taxonomy" id="31243"/>
    <lineage>
        <taxon>Eukaryota</taxon>
        <taxon>Metazoa</taxon>
        <taxon>Ecdysozoa</taxon>
        <taxon>Nematoda</taxon>
        <taxon>Chromadorea</taxon>
        <taxon>Rhabditida</taxon>
        <taxon>Tylenchina</taxon>
        <taxon>Tylenchomorpha</taxon>
        <taxon>Tylenchoidea</taxon>
        <taxon>Heteroderidae</taxon>
        <taxon>Heteroderinae</taxon>
        <taxon>Globodera</taxon>
    </lineage>
</organism>
<dbReference type="PANTHER" id="PTHR34851:SF5">
    <property type="entry name" value="MARVEL DOMAIN-CONTAINING PROTEIN"/>
    <property type="match status" value="1"/>
</dbReference>
<dbReference type="Proteomes" id="UP000887572">
    <property type="component" value="Unplaced"/>
</dbReference>
<evidence type="ECO:0000313" key="2">
    <source>
        <dbReference type="Proteomes" id="UP000887572"/>
    </source>
</evidence>
<dbReference type="PANTHER" id="PTHR34851">
    <property type="entry name" value="PROTEIN CBG05235-RELATED"/>
    <property type="match status" value="1"/>
</dbReference>
<feature type="transmembrane region" description="Helical" evidence="1">
    <location>
        <begin position="65"/>
        <end position="92"/>
    </location>
</feature>
<reference evidence="3" key="1">
    <citation type="submission" date="2022-11" db="UniProtKB">
        <authorList>
            <consortium name="WormBaseParasite"/>
        </authorList>
    </citation>
    <scope>IDENTIFICATION</scope>
</reference>
<accession>A0A914GY40</accession>